<comment type="cofactor">
    <cofactor evidence="9">
        <name>FAD</name>
        <dbReference type="ChEBI" id="CHEBI:57692"/>
    </cofactor>
    <text evidence="9">Binds 1 FAD per subunit.</text>
</comment>
<comment type="similarity">
    <text evidence="1 11">Belongs to the class-I pyridine nucleotide-disulfide oxidoreductase family.</text>
</comment>
<evidence type="ECO:0000256" key="6">
    <source>
        <dbReference type="ARBA" id="ARBA00023157"/>
    </source>
</evidence>
<feature type="binding site" evidence="9">
    <location>
        <position position="317"/>
    </location>
    <ligand>
        <name>FAD</name>
        <dbReference type="ChEBI" id="CHEBI:57692"/>
    </ligand>
</feature>
<dbReference type="AlphaFoldDB" id="A0A2W5ICF8"/>
<dbReference type="RefSeq" id="WP_290595400.1">
    <property type="nucleotide sequence ID" value="NZ_CAKZIO010000003.1"/>
</dbReference>
<evidence type="ECO:0000313" key="14">
    <source>
        <dbReference type="EMBL" id="PZP89815.1"/>
    </source>
</evidence>
<sequence>MAAAHYDLVVIGTGSGNSLFDERFDNLKIALCEDKIFGGTCLNVGCIPTKMFVYPADRIHDLYDIDRLGVNAHVNNIRWDEIVNRVWNRIDPIAAAGERYRVEDCNNIDVYGHAEFIGEKRFRVTDRNGTDTHEITADRVVLAAGSRAAIPGLVAESGVQYYTNENIMRIDRVPEHLVILGSGYIATEFANVFSGMGSTVTLIGRSPVLLKHLDNELSELFTEIAREKWDVRLGQGTTAIDQVEKQREDGSSYFETTITFEDGSTVTGDAFLVATGRTPNTDRLGLDNGSGVKVERGRVVVDKYGRTTAPDVWAFGDISSPYQLKHVANAEMRAVQHNLMADSPADYQEMPHSVVPAAIFTHPQIANVGLTEEQARKKGAEEGFPVTVKVQKYGDVAYGWAMEDQHGIVKLIANAATGELLGAHILGHEASLLIQPLIQAMSFGLKVNDMARGQYWIHPALTEVIENALLGLELQ</sequence>
<accession>A0A2W5ICF8</accession>
<dbReference type="PRINTS" id="PR00411">
    <property type="entry name" value="PNDRDTASEI"/>
</dbReference>
<dbReference type="Gene3D" id="3.30.390.30">
    <property type="match status" value="1"/>
</dbReference>
<dbReference type="NCBIfam" id="NF005884">
    <property type="entry name" value="PRK07846.1"/>
    <property type="match status" value="1"/>
</dbReference>
<keyword evidence="3 9" id="KW-0274">FAD</keyword>
<dbReference type="PANTHER" id="PTHR22912:SF217">
    <property type="entry name" value="DIHYDROLIPOYL DEHYDROGENASE"/>
    <property type="match status" value="1"/>
</dbReference>
<dbReference type="PROSITE" id="PS00076">
    <property type="entry name" value="PYRIDINE_REDOX_1"/>
    <property type="match status" value="1"/>
</dbReference>
<evidence type="ECO:0000256" key="9">
    <source>
        <dbReference type="PIRSR" id="PIRSR000350-3"/>
    </source>
</evidence>
<keyword evidence="6" id="KW-1015">Disulfide bond</keyword>
<dbReference type="GO" id="GO:0004148">
    <property type="term" value="F:dihydrolipoyl dehydrogenase (NADH) activity"/>
    <property type="evidence" value="ECO:0007669"/>
    <property type="project" value="TreeGrafter"/>
</dbReference>
<dbReference type="InterPro" id="IPR004099">
    <property type="entry name" value="Pyr_nucl-diS_OxRdtase_dimer"/>
</dbReference>
<dbReference type="Pfam" id="PF07992">
    <property type="entry name" value="Pyr_redox_2"/>
    <property type="match status" value="1"/>
</dbReference>
<dbReference type="Gene3D" id="3.50.50.60">
    <property type="entry name" value="FAD/NAD(P)-binding domain"/>
    <property type="match status" value="2"/>
</dbReference>
<evidence type="ECO:0000256" key="7">
    <source>
        <dbReference type="ARBA" id="ARBA00023284"/>
    </source>
</evidence>
<dbReference type="PIRSF" id="PIRSF000350">
    <property type="entry name" value="Mercury_reductase_MerA"/>
    <property type="match status" value="1"/>
</dbReference>
<evidence type="ECO:0000256" key="10">
    <source>
        <dbReference type="PIRSR" id="PIRSR000350-4"/>
    </source>
</evidence>
<dbReference type="InterPro" id="IPR023753">
    <property type="entry name" value="FAD/NAD-binding_dom"/>
</dbReference>
<evidence type="ECO:0000256" key="3">
    <source>
        <dbReference type="ARBA" id="ARBA00022827"/>
    </source>
</evidence>
<evidence type="ECO:0000256" key="11">
    <source>
        <dbReference type="RuleBase" id="RU003691"/>
    </source>
</evidence>
<reference evidence="14 15" key="1">
    <citation type="submission" date="2017-08" db="EMBL/GenBank/DDBJ databases">
        <title>Infants hospitalized years apart are colonized by the same room-sourced microbial strains.</title>
        <authorList>
            <person name="Brooks B."/>
            <person name="Olm M.R."/>
            <person name="Firek B.A."/>
            <person name="Baker R."/>
            <person name="Thomas B.C."/>
            <person name="Morowitz M.J."/>
            <person name="Banfield J.F."/>
        </authorList>
    </citation>
    <scope>NUCLEOTIDE SEQUENCE [LARGE SCALE GENOMIC DNA]</scope>
    <source>
        <strain evidence="14">S2_006_000_R1_57</strain>
    </source>
</reference>
<dbReference type="PRINTS" id="PR00368">
    <property type="entry name" value="FADPNR"/>
</dbReference>
<dbReference type="InterPro" id="IPR016156">
    <property type="entry name" value="FAD/NAD-linked_Rdtase_dimer_sf"/>
</dbReference>
<proteinExistence type="inferred from homology"/>
<dbReference type="PANTHER" id="PTHR22912">
    <property type="entry name" value="DISULFIDE OXIDOREDUCTASE"/>
    <property type="match status" value="1"/>
</dbReference>
<dbReference type="InterPro" id="IPR050151">
    <property type="entry name" value="Class-I_Pyr_Nuc-Dis_Oxidored"/>
</dbReference>
<keyword evidence="2 11" id="KW-0285">Flavoprotein</keyword>
<dbReference type="SUPFAM" id="SSF51905">
    <property type="entry name" value="FAD/NAD(P)-binding domain"/>
    <property type="match status" value="1"/>
</dbReference>
<dbReference type="InterPro" id="IPR036188">
    <property type="entry name" value="FAD/NAD-bd_sf"/>
</dbReference>
<feature type="domain" description="Pyridine nucleotide-disulphide oxidoreductase dimerisation" evidence="12">
    <location>
        <begin position="355"/>
        <end position="468"/>
    </location>
</feature>
<evidence type="ECO:0000256" key="2">
    <source>
        <dbReference type="ARBA" id="ARBA00022630"/>
    </source>
</evidence>
<keyword evidence="7 11" id="KW-0676">Redox-active center</keyword>
<dbReference type="NCBIfam" id="TIGR03452">
    <property type="entry name" value="mycothione_red"/>
    <property type="match status" value="1"/>
</dbReference>
<keyword evidence="4 11" id="KW-0560">Oxidoreductase</keyword>
<dbReference type="GO" id="GO:0006103">
    <property type="term" value="P:2-oxoglutarate metabolic process"/>
    <property type="evidence" value="ECO:0007669"/>
    <property type="project" value="TreeGrafter"/>
</dbReference>
<dbReference type="InterPro" id="IPR017817">
    <property type="entry name" value="Mycothione_reductase"/>
</dbReference>
<evidence type="ECO:0000313" key="15">
    <source>
        <dbReference type="Proteomes" id="UP000248606"/>
    </source>
</evidence>
<dbReference type="SUPFAM" id="SSF55424">
    <property type="entry name" value="FAD/NAD-linked reductases, dimerisation (C-terminal) domain"/>
    <property type="match status" value="1"/>
</dbReference>
<dbReference type="GO" id="GO:0050660">
    <property type="term" value="F:flavin adenine dinucleotide binding"/>
    <property type="evidence" value="ECO:0007669"/>
    <property type="project" value="TreeGrafter"/>
</dbReference>
<evidence type="ECO:0000256" key="4">
    <source>
        <dbReference type="ARBA" id="ARBA00023002"/>
    </source>
</evidence>
<comment type="caution">
    <text evidence="14">The sequence shown here is derived from an EMBL/GenBank/DDBJ whole genome shotgun (WGS) entry which is preliminary data.</text>
</comment>
<keyword evidence="5 9" id="KW-0520">NAD</keyword>
<feature type="binding site" evidence="9">
    <location>
        <position position="50"/>
    </location>
    <ligand>
        <name>FAD</name>
        <dbReference type="ChEBI" id="CHEBI:57692"/>
    </ligand>
</feature>
<evidence type="ECO:0000259" key="13">
    <source>
        <dbReference type="Pfam" id="PF07992"/>
    </source>
</evidence>
<name>A0A2W5ICF8_9ACTN</name>
<dbReference type="InterPro" id="IPR012999">
    <property type="entry name" value="Pyr_OxRdtase_I_AS"/>
</dbReference>
<feature type="domain" description="FAD/NAD(P)-binding" evidence="13">
    <location>
        <begin position="6"/>
        <end position="331"/>
    </location>
</feature>
<dbReference type="EMBL" id="QFOZ01000001">
    <property type="protein sequence ID" value="PZP89815.1"/>
    <property type="molecule type" value="Genomic_DNA"/>
</dbReference>
<dbReference type="Pfam" id="PF02852">
    <property type="entry name" value="Pyr_redox_dim"/>
    <property type="match status" value="1"/>
</dbReference>
<gene>
    <name evidence="14" type="ORF">DI579_01235</name>
</gene>
<feature type="active site" description="Proton acceptor" evidence="8">
    <location>
        <position position="458"/>
    </location>
</feature>
<feature type="disulfide bond" description="Redox-active" evidence="10">
    <location>
        <begin position="41"/>
        <end position="46"/>
    </location>
</feature>
<evidence type="ECO:0000259" key="12">
    <source>
        <dbReference type="Pfam" id="PF02852"/>
    </source>
</evidence>
<dbReference type="Proteomes" id="UP000248606">
    <property type="component" value="Unassembled WGS sequence"/>
</dbReference>
<feature type="binding site" evidence="9">
    <location>
        <begin position="181"/>
        <end position="188"/>
    </location>
    <ligand>
        <name>NAD(+)</name>
        <dbReference type="ChEBI" id="CHEBI:57540"/>
    </ligand>
</feature>
<dbReference type="InterPro" id="IPR001100">
    <property type="entry name" value="Pyr_nuc-diS_OxRdtase"/>
</dbReference>
<evidence type="ECO:0000256" key="5">
    <source>
        <dbReference type="ARBA" id="ARBA00023027"/>
    </source>
</evidence>
<keyword evidence="9" id="KW-0547">Nucleotide-binding</keyword>
<organism evidence="14 15">
    <name type="scientific">Lawsonella clevelandensis</name>
    <dbReference type="NCBI Taxonomy" id="1528099"/>
    <lineage>
        <taxon>Bacteria</taxon>
        <taxon>Bacillati</taxon>
        <taxon>Actinomycetota</taxon>
        <taxon>Actinomycetes</taxon>
        <taxon>Mycobacteriales</taxon>
        <taxon>Lawsonellaceae</taxon>
        <taxon>Lawsonella</taxon>
    </lineage>
</organism>
<protein>
    <submittedName>
        <fullName evidence="14">Mycothione reductase</fullName>
    </submittedName>
</protein>
<evidence type="ECO:0000256" key="8">
    <source>
        <dbReference type="PIRSR" id="PIRSR000350-2"/>
    </source>
</evidence>
<feature type="binding site" evidence="9">
    <location>
        <position position="276"/>
    </location>
    <ligand>
        <name>NAD(+)</name>
        <dbReference type="ChEBI" id="CHEBI:57540"/>
    </ligand>
</feature>
<evidence type="ECO:0000256" key="1">
    <source>
        <dbReference type="ARBA" id="ARBA00007532"/>
    </source>
</evidence>